<dbReference type="InterPro" id="IPR039875">
    <property type="entry name" value="LENG1-like"/>
</dbReference>
<evidence type="ECO:0000256" key="2">
    <source>
        <dbReference type="SAM" id="SignalP"/>
    </source>
</evidence>
<keyword evidence="5" id="KW-1185">Reference proteome</keyword>
<feature type="compositionally biased region" description="Basic and acidic residues" evidence="1">
    <location>
        <begin position="308"/>
        <end position="332"/>
    </location>
</feature>
<dbReference type="PANTHER" id="PTHR22093:SF0">
    <property type="entry name" value="LEUKOCYTE RECEPTOR CLUSTER MEMBER 1"/>
    <property type="match status" value="1"/>
</dbReference>
<feature type="compositionally biased region" description="Basic and acidic residues" evidence="1">
    <location>
        <begin position="129"/>
        <end position="152"/>
    </location>
</feature>
<feature type="signal peptide" evidence="2">
    <location>
        <begin position="1"/>
        <end position="23"/>
    </location>
</feature>
<dbReference type="InterPro" id="IPR019339">
    <property type="entry name" value="CIR_N_dom"/>
</dbReference>
<proteinExistence type="predicted"/>
<evidence type="ECO:0000256" key="1">
    <source>
        <dbReference type="SAM" id="MobiDB-lite"/>
    </source>
</evidence>
<name>A0A4Z1KY95_9HELO</name>
<sequence length="412" mass="48926">MKFLKWTVPFVLRLLSLAGLTSASGDRAQLMIGLALSSPTPESLSQPLSLDLDFFVQSGDQQLRLPIMPLHLLGKKSWNVYNKDNIEKVRRDEAIAKAKEEAEEQQMQELDAERRMQILRGEIPTPLSIEDKPEEHNDPHERRSHGSGEERKRRPRKRNGENETDFEMRVAAQDSQSSKNERQIVLRKPTDAPLVDHAGHIDLFPQERSQKLRVEKNVEVEQEKEKKKKEYEDQYTMRFSNAAGFKQALDNPWYSKATAEVKSIDEDNPGKDAWGNEDPRRKERDAARIISNDPLAAMRQGVAQVRQVKKEREQWMKEKERELKELEAEERRNKRKRRHTDDIDDNDLEGFSLKRLEKRPRSSHHRTDSEHEKEREGERERRHRHRRRSERDETDRHRHRHRHHHRHHHRDE</sequence>
<dbReference type="OrthoDB" id="2159131at2759"/>
<feature type="compositionally biased region" description="Basic and acidic residues" evidence="1">
    <location>
        <begin position="365"/>
        <end position="380"/>
    </location>
</feature>
<dbReference type="EMBL" id="PQXO01000114">
    <property type="protein sequence ID" value="TGO89343.1"/>
    <property type="molecule type" value="Genomic_DNA"/>
</dbReference>
<protein>
    <recommendedName>
        <fullName evidence="3">CBF1-interacting co-repressor CIR N-terminal domain-containing protein</fullName>
    </recommendedName>
</protein>
<evidence type="ECO:0000313" key="4">
    <source>
        <dbReference type="EMBL" id="TGO89343.1"/>
    </source>
</evidence>
<reference evidence="4 5" key="1">
    <citation type="submission" date="2017-12" db="EMBL/GenBank/DDBJ databases">
        <title>Comparative genomics of Botrytis spp.</title>
        <authorList>
            <person name="Valero-Jimenez C.A."/>
            <person name="Tapia P."/>
            <person name="Veloso J."/>
            <person name="Silva-Moreno E."/>
            <person name="Staats M."/>
            <person name="Valdes J.H."/>
            <person name="Van Kan J.A.L."/>
        </authorList>
    </citation>
    <scope>NUCLEOTIDE SEQUENCE [LARGE SCALE GENOMIC DNA]</scope>
    <source>
        <strain evidence="4 5">MUCL3349</strain>
    </source>
</reference>
<feature type="compositionally biased region" description="Basic and acidic residues" evidence="1">
    <location>
        <begin position="277"/>
        <end position="287"/>
    </location>
</feature>
<comment type="caution">
    <text evidence="4">The sequence shown here is derived from an EMBL/GenBank/DDBJ whole genome shotgun (WGS) entry which is preliminary data.</text>
</comment>
<feature type="chain" id="PRO_5021234743" description="CBF1-interacting co-repressor CIR N-terminal domain-containing protein" evidence="2">
    <location>
        <begin position="24"/>
        <end position="412"/>
    </location>
</feature>
<accession>A0A4Z1KY95</accession>
<feature type="domain" description="CBF1-interacting co-repressor CIR N-terminal" evidence="3">
    <location>
        <begin position="77"/>
        <end position="113"/>
    </location>
</feature>
<evidence type="ECO:0000259" key="3">
    <source>
        <dbReference type="SMART" id="SM01083"/>
    </source>
</evidence>
<organism evidence="4 5">
    <name type="scientific">Botrytis porri</name>
    <dbReference type="NCBI Taxonomy" id="87229"/>
    <lineage>
        <taxon>Eukaryota</taxon>
        <taxon>Fungi</taxon>
        <taxon>Dikarya</taxon>
        <taxon>Ascomycota</taxon>
        <taxon>Pezizomycotina</taxon>
        <taxon>Leotiomycetes</taxon>
        <taxon>Helotiales</taxon>
        <taxon>Sclerotiniaceae</taxon>
        <taxon>Botrytis</taxon>
    </lineage>
</organism>
<feature type="region of interest" description="Disordered" evidence="1">
    <location>
        <begin position="123"/>
        <end position="183"/>
    </location>
</feature>
<keyword evidence="2" id="KW-0732">Signal</keyword>
<gene>
    <name evidence="4" type="ORF">BPOR_0114g00240</name>
</gene>
<feature type="compositionally biased region" description="Basic residues" evidence="1">
    <location>
        <begin position="397"/>
        <end position="412"/>
    </location>
</feature>
<dbReference type="STRING" id="87229.A0A4Z1KY95"/>
<dbReference type="Pfam" id="PF10197">
    <property type="entry name" value="Cir_N"/>
    <property type="match status" value="1"/>
</dbReference>
<dbReference type="Proteomes" id="UP000297280">
    <property type="component" value="Unassembled WGS sequence"/>
</dbReference>
<feature type="region of interest" description="Disordered" evidence="1">
    <location>
        <begin position="260"/>
        <end position="412"/>
    </location>
</feature>
<dbReference type="AlphaFoldDB" id="A0A4Z1KY95"/>
<evidence type="ECO:0000313" key="5">
    <source>
        <dbReference type="Proteomes" id="UP000297280"/>
    </source>
</evidence>
<dbReference type="PANTHER" id="PTHR22093">
    <property type="entry name" value="LEUKOCYTE RECEPTOR CLUSTER LRC MEMBER 1"/>
    <property type="match status" value="1"/>
</dbReference>
<dbReference type="SMART" id="SM01083">
    <property type="entry name" value="Cir_N"/>
    <property type="match status" value="1"/>
</dbReference>